<dbReference type="OrthoDB" id="2785713at2759"/>
<dbReference type="EMBL" id="KZ110595">
    <property type="protein sequence ID" value="OSX63154.1"/>
    <property type="molecule type" value="Genomic_DNA"/>
</dbReference>
<proteinExistence type="predicted"/>
<evidence type="ECO:0000313" key="3">
    <source>
        <dbReference type="Proteomes" id="UP000194127"/>
    </source>
</evidence>
<dbReference type="AlphaFoldDB" id="A0A1X6N3G5"/>
<feature type="region of interest" description="Disordered" evidence="1">
    <location>
        <begin position="519"/>
        <end position="540"/>
    </location>
</feature>
<accession>A0A1X6N3G5</accession>
<gene>
    <name evidence="2" type="ORF">POSPLADRAFT_1140263</name>
</gene>
<organism evidence="2 3">
    <name type="scientific">Postia placenta MAD-698-R-SB12</name>
    <dbReference type="NCBI Taxonomy" id="670580"/>
    <lineage>
        <taxon>Eukaryota</taxon>
        <taxon>Fungi</taxon>
        <taxon>Dikarya</taxon>
        <taxon>Basidiomycota</taxon>
        <taxon>Agaricomycotina</taxon>
        <taxon>Agaricomycetes</taxon>
        <taxon>Polyporales</taxon>
        <taxon>Adustoporiaceae</taxon>
        <taxon>Rhodonia</taxon>
    </lineage>
</organism>
<name>A0A1X6N3G5_9APHY</name>
<dbReference type="GeneID" id="36330096"/>
<reference evidence="2 3" key="1">
    <citation type="submission" date="2017-04" db="EMBL/GenBank/DDBJ databases">
        <title>Genome Sequence of the Model Brown-Rot Fungus Postia placenta SB12.</title>
        <authorList>
            <consortium name="DOE Joint Genome Institute"/>
            <person name="Gaskell J."/>
            <person name="Kersten P."/>
            <person name="Larrondo L.F."/>
            <person name="Canessa P."/>
            <person name="Martinez D."/>
            <person name="Hibbett D."/>
            <person name="Schmoll M."/>
            <person name="Kubicek C.P."/>
            <person name="Martinez A.T."/>
            <person name="Yadav J."/>
            <person name="Master E."/>
            <person name="Magnuson J.K."/>
            <person name="James T."/>
            <person name="Yaver D."/>
            <person name="Berka R."/>
            <person name="Labutti K."/>
            <person name="Lipzen A."/>
            <person name="Aerts A."/>
            <person name="Barry K."/>
            <person name="Henrissat B."/>
            <person name="Blanchette R."/>
            <person name="Grigoriev I."/>
            <person name="Cullen D."/>
        </authorList>
    </citation>
    <scope>NUCLEOTIDE SEQUENCE [LARGE SCALE GENOMIC DNA]</scope>
    <source>
        <strain evidence="2 3">MAD-698-R-SB12</strain>
    </source>
</reference>
<evidence type="ECO:0000313" key="2">
    <source>
        <dbReference type="EMBL" id="OSX63154.1"/>
    </source>
</evidence>
<keyword evidence="3" id="KW-1185">Reference proteome</keyword>
<dbReference type="Proteomes" id="UP000194127">
    <property type="component" value="Unassembled WGS sequence"/>
</dbReference>
<feature type="region of interest" description="Disordered" evidence="1">
    <location>
        <begin position="36"/>
        <end position="88"/>
    </location>
</feature>
<feature type="region of interest" description="Disordered" evidence="1">
    <location>
        <begin position="476"/>
        <end position="496"/>
    </location>
</feature>
<protein>
    <recommendedName>
        <fullName evidence="4">F-box domain-containing protein</fullName>
    </recommendedName>
</protein>
<evidence type="ECO:0008006" key="4">
    <source>
        <dbReference type="Google" id="ProtNLM"/>
    </source>
</evidence>
<dbReference type="STRING" id="670580.A0A1X6N3G5"/>
<evidence type="ECO:0000256" key="1">
    <source>
        <dbReference type="SAM" id="MobiDB-lite"/>
    </source>
</evidence>
<sequence>MVATSNETAARGSQRRVWGATGGALGKWAWAAEGLATGEDADGRRWTPDEAEVGGQSERPLSYIPDRLPPAASHPSRPPPAGCATDDGGGDGDCSRWVGAGGDTPPHWYITLFCQYMLADPPNRIVHLRALAIKDGAFLASARRADGRDTWLEDFSCAPLLSDVLRAAHNLRRLYIRDLEPLLASQPAVADAIAGLTRLRDAHFHIVGKATLELLARTAWRPTRLVFGVWRDGSARVAGDTAAFTAYAPHLRTLQLWQVACLLESLPPGCVCAGVRALGLGGRIPSLGGVAHAFPTVRTLTFAPECSVGDLPAAGAWDALDSVFTSMPVPPLGCAVRRLELRYVLGAPLRRYTAQAVLARTLELIRPSAPTVLACALAPGVATDVLRTIADAAPRLAHLELVLVADALDGDLGAWVTQHVACFAAVRLQSLSLSAPGPATPELAMRIALAAALVVPSLQWVGVALQPRGAAGFSGGATRGCTHHGPREGGNGESDAERFERPHVWFRVRRMQGPLLERLSSARGEHEHTRLRAAGEVVAE</sequence>
<dbReference type="RefSeq" id="XP_024339948.1">
    <property type="nucleotide sequence ID" value="XM_024485147.1"/>
</dbReference>